<feature type="domain" description="DUF4124" evidence="4">
    <location>
        <begin position="15"/>
        <end position="63"/>
    </location>
</feature>
<dbReference type="GO" id="GO:0045454">
    <property type="term" value="P:cell redox homeostasis"/>
    <property type="evidence" value="ECO:0007669"/>
    <property type="project" value="TreeGrafter"/>
</dbReference>
<dbReference type="PANTHER" id="PTHR34386:SF1">
    <property type="entry name" value="GLUTAREDOXIN-LIKE PROTEIN NRDH"/>
    <property type="match status" value="1"/>
</dbReference>
<keyword evidence="6" id="KW-1185">Reference proteome</keyword>
<feature type="region of interest" description="Disordered" evidence="1">
    <location>
        <begin position="151"/>
        <end position="209"/>
    </location>
</feature>
<dbReference type="Proteomes" id="UP000680067">
    <property type="component" value="Unassembled WGS sequence"/>
</dbReference>
<protein>
    <submittedName>
        <fullName evidence="5">Glutaredoxin family protein</fullName>
    </submittedName>
</protein>
<evidence type="ECO:0000259" key="3">
    <source>
        <dbReference type="Pfam" id="PF00462"/>
    </source>
</evidence>
<organism evidence="5 6">
    <name type="scientific">Undibacterium luofuense</name>
    <dbReference type="NCBI Taxonomy" id="2828733"/>
    <lineage>
        <taxon>Bacteria</taxon>
        <taxon>Pseudomonadati</taxon>
        <taxon>Pseudomonadota</taxon>
        <taxon>Betaproteobacteria</taxon>
        <taxon>Burkholderiales</taxon>
        <taxon>Oxalobacteraceae</taxon>
        <taxon>Undibacterium</taxon>
    </lineage>
</organism>
<dbReference type="SUPFAM" id="SSF52833">
    <property type="entry name" value="Thioredoxin-like"/>
    <property type="match status" value="1"/>
</dbReference>
<evidence type="ECO:0000313" key="5">
    <source>
        <dbReference type="EMBL" id="MBR7783733.1"/>
    </source>
</evidence>
<evidence type="ECO:0000256" key="1">
    <source>
        <dbReference type="SAM" id="MobiDB-lite"/>
    </source>
</evidence>
<proteinExistence type="predicted"/>
<dbReference type="InterPro" id="IPR025392">
    <property type="entry name" value="DUF4124"/>
</dbReference>
<keyword evidence="2" id="KW-0732">Signal</keyword>
<sequence length="209" mass="22732">MRHLKQFFSLSLAVACLAGATAAQAQLYKSVGPDGRWIYSDTPPPPGQKLVETRSLSKPANTASLPYELALAVQNAPVTIYTGNNCGPCQDAKNLLRSQGVPYTEKTVTTDQDIEKFQQISGDTQLPFLQIGGQRLRGFTPEEIRQALQNSGYPASSRLPSDYKNAPPEALAPVTATPPTAVTESKNSRKKAQNIPKPQKQEQNTAFQF</sequence>
<dbReference type="Pfam" id="PF13511">
    <property type="entry name" value="DUF4124"/>
    <property type="match status" value="1"/>
</dbReference>
<dbReference type="PROSITE" id="PS51354">
    <property type="entry name" value="GLUTAREDOXIN_2"/>
    <property type="match status" value="1"/>
</dbReference>
<dbReference type="InterPro" id="IPR036249">
    <property type="entry name" value="Thioredoxin-like_sf"/>
</dbReference>
<evidence type="ECO:0000256" key="2">
    <source>
        <dbReference type="SAM" id="SignalP"/>
    </source>
</evidence>
<feature type="signal peptide" evidence="2">
    <location>
        <begin position="1"/>
        <end position="25"/>
    </location>
</feature>
<dbReference type="EMBL" id="JAGSPN010000014">
    <property type="protein sequence ID" value="MBR7783733.1"/>
    <property type="molecule type" value="Genomic_DNA"/>
</dbReference>
<accession>A0A941DMQ9</accession>
<feature type="domain" description="Glutaredoxin" evidence="3">
    <location>
        <begin position="78"/>
        <end position="134"/>
    </location>
</feature>
<reference evidence="5" key="1">
    <citation type="submission" date="2021-04" db="EMBL/GenBank/DDBJ databases">
        <title>novel species isolated from subtropical streams in China.</title>
        <authorList>
            <person name="Lu H."/>
        </authorList>
    </citation>
    <scope>NUCLEOTIDE SEQUENCE</scope>
    <source>
        <strain evidence="5">LFS511W</strain>
    </source>
</reference>
<evidence type="ECO:0000313" key="6">
    <source>
        <dbReference type="Proteomes" id="UP000680067"/>
    </source>
</evidence>
<dbReference type="AlphaFoldDB" id="A0A941DMQ9"/>
<name>A0A941DMQ9_9BURK</name>
<evidence type="ECO:0000259" key="4">
    <source>
        <dbReference type="Pfam" id="PF13511"/>
    </source>
</evidence>
<dbReference type="InterPro" id="IPR002109">
    <property type="entry name" value="Glutaredoxin"/>
</dbReference>
<dbReference type="Pfam" id="PF00462">
    <property type="entry name" value="Glutaredoxin"/>
    <property type="match status" value="1"/>
</dbReference>
<dbReference type="PANTHER" id="PTHR34386">
    <property type="entry name" value="GLUTAREDOXIN"/>
    <property type="match status" value="1"/>
</dbReference>
<comment type="caution">
    <text evidence="5">The sequence shown here is derived from an EMBL/GenBank/DDBJ whole genome shotgun (WGS) entry which is preliminary data.</text>
</comment>
<gene>
    <name evidence="5" type="ORF">KDM89_16425</name>
</gene>
<feature type="chain" id="PRO_5036771586" evidence="2">
    <location>
        <begin position="26"/>
        <end position="209"/>
    </location>
</feature>
<dbReference type="InterPro" id="IPR051548">
    <property type="entry name" value="Grx-like_ET"/>
</dbReference>
<feature type="compositionally biased region" description="Low complexity" evidence="1">
    <location>
        <begin position="166"/>
        <end position="184"/>
    </location>
</feature>
<dbReference type="Gene3D" id="3.40.30.10">
    <property type="entry name" value="Glutaredoxin"/>
    <property type="match status" value="1"/>
</dbReference>
<dbReference type="PROSITE" id="PS51257">
    <property type="entry name" value="PROKAR_LIPOPROTEIN"/>
    <property type="match status" value="1"/>
</dbReference>
<dbReference type="CDD" id="cd02976">
    <property type="entry name" value="NrdH"/>
    <property type="match status" value="1"/>
</dbReference>
<dbReference type="RefSeq" id="WP_212689011.1">
    <property type="nucleotide sequence ID" value="NZ_JAGSPN010000014.1"/>
</dbReference>
<dbReference type="GO" id="GO:0009055">
    <property type="term" value="F:electron transfer activity"/>
    <property type="evidence" value="ECO:0007669"/>
    <property type="project" value="TreeGrafter"/>
</dbReference>